<feature type="transmembrane region" description="Helical" evidence="1">
    <location>
        <begin position="69"/>
        <end position="89"/>
    </location>
</feature>
<dbReference type="RefSeq" id="WP_044250793.1">
    <property type="nucleotide sequence ID" value="NZ_ASRX01000103.1"/>
</dbReference>
<accession>A0A017SUK7</accession>
<reference evidence="2 3" key="1">
    <citation type="submission" date="2013-05" db="EMBL/GenBank/DDBJ databases">
        <title>Genome assembly of Chondromyces apiculatus DSM 436.</title>
        <authorList>
            <person name="Sharma G."/>
            <person name="Khatri I."/>
            <person name="Kaur C."/>
            <person name="Mayilraj S."/>
            <person name="Subramanian S."/>
        </authorList>
    </citation>
    <scope>NUCLEOTIDE SEQUENCE [LARGE SCALE GENOMIC DNA]</scope>
    <source>
        <strain evidence="2 3">DSM 436</strain>
    </source>
</reference>
<keyword evidence="3" id="KW-1185">Reference proteome</keyword>
<dbReference type="Proteomes" id="UP000019678">
    <property type="component" value="Unassembled WGS sequence"/>
</dbReference>
<evidence type="ECO:0000256" key="1">
    <source>
        <dbReference type="SAM" id="Phobius"/>
    </source>
</evidence>
<keyword evidence="1" id="KW-0472">Membrane</keyword>
<gene>
    <name evidence="2" type="ORF">CAP_0397</name>
</gene>
<keyword evidence="1" id="KW-0812">Transmembrane</keyword>
<dbReference type="EMBL" id="ASRX01000103">
    <property type="protein sequence ID" value="EYF00644.1"/>
    <property type="molecule type" value="Genomic_DNA"/>
</dbReference>
<evidence type="ECO:0000313" key="2">
    <source>
        <dbReference type="EMBL" id="EYF00644.1"/>
    </source>
</evidence>
<protein>
    <submittedName>
        <fullName evidence="2">Uncharacterized protein</fullName>
    </submittedName>
</protein>
<sequence>MRALSLQKKSWFPYAAGAALFLFAWSTFSMASQWGALLSVPAVIAARVAQGLSAMLAWLRTFTQAHAAVVPWLWISLLVVSYGLMALFVRGDKRQARGGVRTSGSATGIEWL</sequence>
<name>A0A017SUK7_9BACT</name>
<proteinExistence type="predicted"/>
<evidence type="ECO:0000313" key="3">
    <source>
        <dbReference type="Proteomes" id="UP000019678"/>
    </source>
</evidence>
<comment type="caution">
    <text evidence="2">The sequence shown here is derived from an EMBL/GenBank/DDBJ whole genome shotgun (WGS) entry which is preliminary data.</text>
</comment>
<organism evidence="2 3">
    <name type="scientific">Chondromyces apiculatus DSM 436</name>
    <dbReference type="NCBI Taxonomy" id="1192034"/>
    <lineage>
        <taxon>Bacteria</taxon>
        <taxon>Pseudomonadati</taxon>
        <taxon>Myxococcota</taxon>
        <taxon>Polyangia</taxon>
        <taxon>Polyangiales</taxon>
        <taxon>Polyangiaceae</taxon>
        <taxon>Chondromyces</taxon>
    </lineage>
</organism>
<dbReference type="AlphaFoldDB" id="A0A017SUK7"/>
<keyword evidence="1" id="KW-1133">Transmembrane helix</keyword>